<proteinExistence type="predicted"/>
<dbReference type="InterPro" id="IPR035965">
    <property type="entry name" value="PAS-like_dom_sf"/>
</dbReference>
<dbReference type="PROSITE" id="PS50112">
    <property type="entry name" value="PAS"/>
    <property type="match status" value="5"/>
</dbReference>
<keyword evidence="4" id="KW-0808">Transferase</keyword>
<keyword evidence="5" id="KW-0418">Kinase</keyword>
<dbReference type="PANTHER" id="PTHR43304">
    <property type="entry name" value="PHYTOCHROME-LIKE PROTEIN CPH1"/>
    <property type="match status" value="1"/>
</dbReference>
<dbReference type="Gene3D" id="3.30.450.20">
    <property type="entry name" value="PAS domain"/>
    <property type="match status" value="3"/>
</dbReference>
<accession>B4D6V1</accession>
<gene>
    <name evidence="9" type="ORF">CfE428DRAFT_4641</name>
</gene>
<dbReference type="NCBIfam" id="TIGR00229">
    <property type="entry name" value="sensory_box"/>
    <property type="match status" value="5"/>
</dbReference>
<name>B4D6V1_9BACT</name>
<feature type="compositionally biased region" description="Low complexity" evidence="6">
    <location>
        <begin position="689"/>
        <end position="709"/>
    </location>
</feature>
<feature type="domain" description="PAC" evidence="8">
    <location>
        <begin position="477"/>
        <end position="529"/>
    </location>
</feature>
<evidence type="ECO:0000313" key="9">
    <source>
        <dbReference type="EMBL" id="EDY17902.1"/>
    </source>
</evidence>
<feature type="domain" description="PAS" evidence="7">
    <location>
        <begin position="530"/>
        <end position="585"/>
    </location>
</feature>
<dbReference type="SMART" id="SM00091">
    <property type="entry name" value="PAS"/>
    <property type="match status" value="5"/>
</dbReference>
<dbReference type="Pfam" id="PF13426">
    <property type="entry name" value="PAS_9"/>
    <property type="match status" value="4"/>
</dbReference>
<protein>
    <recommendedName>
        <fullName evidence="2">histidine kinase</fullName>
        <ecNumber evidence="2">2.7.13.3</ecNumber>
    </recommendedName>
</protein>
<dbReference type="Proteomes" id="UP000005824">
    <property type="component" value="Unassembled WGS sequence"/>
</dbReference>
<evidence type="ECO:0000313" key="10">
    <source>
        <dbReference type="Proteomes" id="UP000005824"/>
    </source>
</evidence>
<dbReference type="STRING" id="497964.CfE428DRAFT_4641"/>
<dbReference type="SMART" id="SM00086">
    <property type="entry name" value="PAC"/>
    <property type="match status" value="4"/>
</dbReference>
<evidence type="ECO:0000256" key="1">
    <source>
        <dbReference type="ARBA" id="ARBA00000085"/>
    </source>
</evidence>
<dbReference type="InParanoid" id="B4D6V1"/>
<feature type="region of interest" description="Disordered" evidence="6">
    <location>
        <begin position="646"/>
        <end position="723"/>
    </location>
</feature>
<keyword evidence="3" id="KW-0597">Phosphoprotein</keyword>
<evidence type="ECO:0000259" key="8">
    <source>
        <dbReference type="PROSITE" id="PS50113"/>
    </source>
</evidence>
<reference evidence="9 10" key="1">
    <citation type="journal article" date="2011" name="J. Bacteriol.">
        <title>Genome sequence of Chthoniobacter flavus Ellin428, an aerobic heterotrophic soil bacterium.</title>
        <authorList>
            <person name="Kant R."/>
            <person name="van Passel M.W."/>
            <person name="Palva A."/>
            <person name="Lucas S."/>
            <person name="Lapidus A."/>
            <person name="Glavina Del Rio T."/>
            <person name="Dalin E."/>
            <person name="Tice H."/>
            <person name="Bruce D."/>
            <person name="Goodwin L."/>
            <person name="Pitluck S."/>
            <person name="Larimer F.W."/>
            <person name="Land M.L."/>
            <person name="Hauser L."/>
            <person name="Sangwan P."/>
            <person name="de Vos W.M."/>
            <person name="Janssen P.H."/>
            <person name="Smidt H."/>
        </authorList>
    </citation>
    <scope>NUCLEOTIDE SEQUENCE [LARGE SCALE GENOMIC DNA]</scope>
    <source>
        <strain evidence="9 10">Ellin428</strain>
    </source>
</reference>
<dbReference type="InterPro" id="IPR001610">
    <property type="entry name" value="PAC"/>
</dbReference>
<dbReference type="InterPro" id="IPR000014">
    <property type="entry name" value="PAS"/>
</dbReference>
<sequence>MGTKLFDKTIVSDAVEAVDFIGNILESSTEYSIIGKDLNGKILLWNEGARRLYGYEPEEVVGKANSQILHTAEDVAAGKPQQMLEAALHAGKWEGTIARRRKNGQQFMARVVVTPRRDGKGRPIGYLLISKDVTNEVAFSEELRRAKLFDSAIVGNAQEAVDFITNILESSTEYSVIGKDLDGKILLWNEGARRLYGYEPEEVVGKANSSMLHVPEDVQAGLHQEIMAAALRDGKWEGTLVRARKNGQRFTARVVITPRRDSSGKAIGYLLISKDISAEIRLTEELKATQFYARSLIEASLDPLVTISPEGKITDVNEASVQVTGVAREKLVGTDFSDYFTEPDKAREGYQQVFSQGFVRDYPLAIRHTSGRITDVLYNASVYKDDKGNVLGVFAAARDVTAQKQASRYARSLIEASLDPLVTISPEGKITDVNETSVEATGVPREKLVGTDFSDYFTEPDKAREGYQQVFSQGFVRDYPLAIRHTSGRITDVLYNASVYKDDKGNVLGVFAAARDVTERKQAEAKQRASSAYARSLIEASVDPLVTISPDGKITDVNRATELATGIPRQRLTGTDFSDYFTEPEKAREGYQQVFFARLRERLPAGPSATPRAESRTCSTTPVCIRTTRTTCSASLRQPEMSLSAKWQRNCSAPPPPTRVPSLKPRLTRWLPSARRARSPMSTKRRSRPPASCASSSSARTSPIISPSRTRPEPATRKPSLKASCAITPWPSAMRPAGSWTCSTTPACTKTIRARCSVFSPRRATSPCRNRRRSMRAV</sequence>
<dbReference type="EMBL" id="ABVL01000016">
    <property type="protein sequence ID" value="EDY17902.1"/>
    <property type="molecule type" value="Genomic_DNA"/>
</dbReference>
<feature type="domain" description="PAS" evidence="7">
    <location>
        <begin position="406"/>
        <end position="461"/>
    </location>
</feature>
<dbReference type="eggNOG" id="COG3290">
    <property type="taxonomic scope" value="Bacteria"/>
</dbReference>
<dbReference type="AlphaFoldDB" id="B4D6V1"/>
<dbReference type="CDD" id="cd00130">
    <property type="entry name" value="PAS"/>
    <property type="match status" value="5"/>
</dbReference>
<dbReference type="SUPFAM" id="SSF55785">
    <property type="entry name" value="PYP-like sensor domain (PAS domain)"/>
    <property type="match status" value="5"/>
</dbReference>
<dbReference type="GO" id="GO:0006355">
    <property type="term" value="P:regulation of DNA-templated transcription"/>
    <property type="evidence" value="ECO:0007669"/>
    <property type="project" value="InterPro"/>
</dbReference>
<feature type="domain" description="PAC" evidence="8">
    <location>
        <begin position="234"/>
        <end position="288"/>
    </location>
</feature>
<keyword evidence="10" id="KW-1185">Reference proteome</keyword>
<dbReference type="EC" id="2.7.13.3" evidence="2"/>
<comment type="catalytic activity">
    <reaction evidence="1">
        <text>ATP + protein L-histidine = ADP + protein N-phospho-L-histidine.</text>
        <dbReference type="EC" id="2.7.13.3"/>
    </reaction>
</comment>
<dbReference type="Gene3D" id="1.20.120.1640">
    <property type="match status" value="2"/>
</dbReference>
<dbReference type="PROSITE" id="PS50113">
    <property type="entry name" value="PAC"/>
    <property type="match status" value="4"/>
</dbReference>
<feature type="domain" description="PAC" evidence="8">
    <location>
        <begin position="360"/>
        <end position="412"/>
    </location>
</feature>
<dbReference type="InterPro" id="IPR000700">
    <property type="entry name" value="PAS-assoc_C"/>
</dbReference>
<dbReference type="PANTHER" id="PTHR43304:SF1">
    <property type="entry name" value="PAC DOMAIN-CONTAINING PROTEIN"/>
    <property type="match status" value="1"/>
</dbReference>
<feature type="domain" description="PAC" evidence="8">
    <location>
        <begin position="91"/>
        <end position="145"/>
    </location>
</feature>
<dbReference type="Pfam" id="PF00989">
    <property type="entry name" value="PAS"/>
    <property type="match status" value="1"/>
</dbReference>
<evidence type="ECO:0000256" key="3">
    <source>
        <dbReference type="ARBA" id="ARBA00022553"/>
    </source>
</evidence>
<comment type="caution">
    <text evidence="9">The sequence shown here is derived from an EMBL/GenBank/DDBJ whole genome shotgun (WGS) entry which is preliminary data.</text>
</comment>
<dbReference type="InterPro" id="IPR052162">
    <property type="entry name" value="Sensor_kinase/Photoreceptor"/>
</dbReference>
<evidence type="ECO:0000256" key="4">
    <source>
        <dbReference type="ARBA" id="ARBA00022679"/>
    </source>
</evidence>
<dbReference type="InterPro" id="IPR013767">
    <property type="entry name" value="PAS_fold"/>
</dbReference>
<organism evidence="9 10">
    <name type="scientific">Chthoniobacter flavus Ellin428</name>
    <dbReference type="NCBI Taxonomy" id="497964"/>
    <lineage>
        <taxon>Bacteria</taxon>
        <taxon>Pseudomonadati</taxon>
        <taxon>Verrucomicrobiota</taxon>
        <taxon>Spartobacteria</taxon>
        <taxon>Chthoniobacterales</taxon>
        <taxon>Chthoniobacteraceae</taxon>
        <taxon>Chthoniobacter</taxon>
    </lineage>
</organism>
<feature type="domain" description="PAS" evidence="7">
    <location>
        <begin position="17"/>
        <end position="91"/>
    </location>
</feature>
<evidence type="ECO:0000259" key="7">
    <source>
        <dbReference type="PROSITE" id="PS50112"/>
    </source>
</evidence>
<evidence type="ECO:0000256" key="2">
    <source>
        <dbReference type="ARBA" id="ARBA00012438"/>
    </source>
</evidence>
<evidence type="ECO:0000256" key="5">
    <source>
        <dbReference type="ARBA" id="ARBA00022777"/>
    </source>
</evidence>
<dbReference type="eggNOG" id="COG4251">
    <property type="taxonomic scope" value="Bacteria"/>
</dbReference>
<feature type="compositionally biased region" description="Basic residues" evidence="6">
    <location>
        <begin position="675"/>
        <end position="688"/>
    </location>
</feature>
<feature type="domain" description="PAS" evidence="7">
    <location>
        <begin position="289"/>
        <end position="344"/>
    </location>
</feature>
<feature type="domain" description="PAS" evidence="7">
    <location>
        <begin position="160"/>
        <end position="234"/>
    </location>
</feature>
<dbReference type="GO" id="GO:0004673">
    <property type="term" value="F:protein histidine kinase activity"/>
    <property type="evidence" value="ECO:0007669"/>
    <property type="project" value="UniProtKB-EC"/>
</dbReference>
<evidence type="ECO:0000256" key="6">
    <source>
        <dbReference type="SAM" id="MobiDB-lite"/>
    </source>
</evidence>